<reference evidence="7" key="1">
    <citation type="submission" date="2018-05" db="EMBL/GenBank/DDBJ databases">
        <authorList>
            <person name="Klenk H.-P."/>
            <person name="Huntemann M."/>
            <person name="Clum A."/>
            <person name="Pillay M."/>
            <person name="Palaniappan K."/>
            <person name="Varghese N."/>
            <person name="Mikhailova N."/>
            <person name="Stamatis D."/>
            <person name="Reddy T."/>
            <person name="Daum C."/>
            <person name="Shapiro N."/>
            <person name="Ivanova N."/>
            <person name="Kyrpides N."/>
            <person name="Woyke T."/>
        </authorList>
    </citation>
    <scope>NUCLEOTIDE SEQUENCE [LARGE SCALE GENOMIC DNA]</scope>
    <source>
        <strain evidence="7">DSM 45417</strain>
    </source>
</reference>
<dbReference type="OrthoDB" id="2570341at2"/>
<dbReference type="PANTHER" id="PTHR30055">
    <property type="entry name" value="HTH-TYPE TRANSCRIPTIONAL REGULATOR RUTR"/>
    <property type="match status" value="1"/>
</dbReference>
<feature type="domain" description="HTH tetR-type" evidence="5">
    <location>
        <begin position="29"/>
        <end position="89"/>
    </location>
</feature>
<dbReference type="InterPro" id="IPR001647">
    <property type="entry name" value="HTH_TetR"/>
</dbReference>
<dbReference type="Pfam" id="PF00440">
    <property type="entry name" value="TetR_N"/>
    <property type="match status" value="1"/>
</dbReference>
<dbReference type="PROSITE" id="PS50977">
    <property type="entry name" value="HTH_TETR_2"/>
    <property type="match status" value="1"/>
</dbReference>
<keyword evidence="2 4" id="KW-0238">DNA-binding</keyword>
<dbReference type="GO" id="GO:0045892">
    <property type="term" value="P:negative regulation of DNA-templated transcription"/>
    <property type="evidence" value="ECO:0007669"/>
    <property type="project" value="InterPro"/>
</dbReference>
<dbReference type="Gene3D" id="1.10.357.10">
    <property type="entry name" value="Tetracycline Repressor, domain 2"/>
    <property type="match status" value="1"/>
</dbReference>
<dbReference type="RefSeq" id="WP_110006536.1">
    <property type="nucleotide sequence ID" value="NZ_QGTX01000001.1"/>
</dbReference>
<dbReference type="InterPro" id="IPR004111">
    <property type="entry name" value="Repressor_TetR_C"/>
</dbReference>
<dbReference type="SUPFAM" id="SSF48498">
    <property type="entry name" value="Tetracyclin repressor-like, C-terminal domain"/>
    <property type="match status" value="1"/>
</dbReference>
<dbReference type="AlphaFoldDB" id="A0A317QMR9"/>
<dbReference type="GO" id="GO:0000976">
    <property type="term" value="F:transcription cis-regulatory region binding"/>
    <property type="evidence" value="ECO:0007669"/>
    <property type="project" value="TreeGrafter"/>
</dbReference>
<evidence type="ECO:0000256" key="2">
    <source>
        <dbReference type="ARBA" id="ARBA00023125"/>
    </source>
</evidence>
<dbReference type="GO" id="GO:0003700">
    <property type="term" value="F:DNA-binding transcription factor activity"/>
    <property type="evidence" value="ECO:0007669"/>
    <property type="project" value="TreeGrafter"/>
</dbReference>
<protein>
    <submittedName>
        <fullName evidence="6">TetR family transcriptional regulator</fullName>
    </submittedName>
</protein>
<dbReference type="EMBL" id="QGTX01000001">
    <property type="protein sequence ID" value="PWW24329.1"/>
    <property type="molecule type" value="Genomic_DNA"/>
</dbReference>
<evidence type="ECO:0000259" key="5">
    <source>
        <dbReference type="PROSITE" id="PS50977"/>
    </source>
</evidence>
<name>A0A317QMR9_9ACTN</name>
<organism evidence="6 7">
    <name type="scientific">Geodermatophilus normandii</name>
    <dbReference type="NCBI Taxonomy" id="1137989"/>
    <lineage>
        <taxon>Bacteria</taxon>
        <taxon>Bacillati</taxon>
        <taxon>Actinomycetota</taxon>
        <taxon>Actinomycetes</taxon>
        <taxon>Geodermatophilales</taxon>
        <taxon>Geodermatophilaceae</taxon>
        <taxon>Geodermatophilus</taxon>
    </lineage>
</organism>
<evidence type="ECO:0000256" key="4">
    <source>
        <dbReference type="PROSITE-ProRule" id="PRU00335"/>
    </source>
</evidence>
<keyword evidence="1" id="KW-0805">Transcription regulation</keyword>
<keyword evidence="3" id="KW-0804">Transcription</keyword>
<dbReference type="Gene3D" id="1.10.10.60">
    <property type="entry name" value="Homeodomain-like"/>
    <property type="match status" value="1"/>
</dbReference>
<gene>
    <name evidence="6" type="ORF">JD79_03508</name>
</gene>
<dbReference type="InterPro" id="IPR036271">
    <property type="entry name" value="Tet_transcr_reg_TetR-rel_C_sf"/>
</dbReference>
<accession>A0A317QMR9</accession>
<dbReference type="InterPro" id="IPR050109">
    <property type="entry name" value="HTH-type_TetR-like_transc_reg"/>
</dbReference>
<feature type="DNA-binding region" description="H-T-H motif" evidence="4">
    <location>
        <begin position="52"/>
        <end position="71"/>
    </location>
</feature>
<evidence type="ECO:0000256" key="1">
    <source>
        <dbReference type="ARBA" id="ARBA00023015"/>
    </source>
</evidence>
<keyword evidence="7" id="KW-1185">Reference proteome</keyword>
<dbReference type="InterPro" id="IPR009057">
    <property type="entry name" value="Homeodomain-like_sf"/>
</dbReference>
<evidence type="ECO:0000256" key="3">
    <source>
        <dbReference type="ARBA" id="ARBA00023163"/>
    </source>
</evidence>
<dbReference type="SUPFAM" id="SSF46689">
    <property type="entry name" value="Homeodomain-like"/>
    <property type="match status" value="1"/>
</dbReference>
<dbReference type="Pfam" id="PF02909">
    <property type="entry name" value="TetR_C_1"/>
    <property type="match status" value="1"/>
</dbReference>
<sequence>MDGAPPELPPRVALLWGRRGPARRGRTSALSVEAITRAAIRIADAEGLNAVSMARVAAELASAPMSLYRHVDSKDELLLLMSDAALEGAPELAGADWRERLTSWAYAVLGCFRRHPWYREIPISGPPVGPRNLEWFDRALGALADTRLPEGAKVLVVTGLMPVVHGQARLSIDLAAGYEADPEAFGAGFARALATVVDPARYPALSRAIASGVFAPEGPGGEDTAPEGYDDSGPEFAFALGCYLDGVAAFIERTTGRR</sequence>
<dbReference type="PANTHER" id="PTHR30055:SF151">
    <property type="entry name" value="TRANSCRIPTIONAL REGULATORY PROTEIN"/>
    <property type="match status" value="1"/>
</dbReference>
<proteinExistence type="predicted"/>
<evidence type="ECO:0000313" key="7">
    <source>
        <dbReference type="Proteomes" id="UP000246661"/>
    </source>
</evidence>
<evidence type="ECO:0000313" key="6">
    <source>
        <dbReference type="EMBL" id="PWW24329.1"/>
    </source>
</evidence>
<comment type="caution">
    <text evidence="6">The sequence shown here is derived from an EMBL/GenBank/DDBJ whole genome shotgun (WGS) entry which is preliminary data.</text>
</comment>
<dbReference type="Proteomes" id="UP000246661">
    <property type="component" value="Unassembled WGS sequence"/>
</dbReference>